<sequence>METLTLLQKYFDPSSLAYTILVKHSYSVTQKAIAIAESHPEWNPDISFIKEAAMLHDIGIFLTNAPAIGCFGKHQYIEHGYLGSNILKAEGLPRHALVCERHTGMGLSIQEIVEKNLPLPHRNMIPLTLEEQIICYADKFFSKSQNNKEFSIDEVRISLTKYGPQVIQQFDKWTSLFLGIEVGKLVSKSETK</sequence>
<gene>
    <name evidence="2" type="ORF">FHX64_001745</name>
</gene>
<dbReference type="NCBIfam" id="TIGR00277">
    <property type="entry name" value="HDIG"/>
    <property type="match status" value="1"/>
</dbReference>
<dbReference type="SUPFAM" id="SSF109604">
    <property type="entry name" value="HD-domain/PDEase-like"/>
    <property type="match status" value="1"/>
</dbReference>
<feature type="domain" description="HD" evidence="1">
    <location>
        <begin position="22"/>
        <end position="140"/>
    </location>
</feature>
<comment type="caution">
    <text evidence="2">The sequence shown here is derived from an EMBL/GenBank/DDBJ whole genome shotgun (WGS) entry which is preliminary data.</text>
</comment>
<dbReference type="Proteomes" id="UP000544222">
    <property type="component" value="Unassembled WGS sequence"/>
</dbReference>
<dbReference type="InterPro" id="IPR006675">
    <property type="entry name" value="HDIG_dom"/>
</dbReference>
<dbReference type="Pfam" id="PF01966">
    <property type="entry name" value="HD"/>
    <property type="match status" value="1"/>
</dbReference>
<dbReference type="RefSeq" id="WP_183413333.1">
    <property type="nucleotide sequence ID" value="NZ_JACHYB010000001.1"/>
</dbReference>
<dbReference type="InterPro" id="IPR003607">
    <property type="entry name" value="HD/PDEase_dom"/>
</dbReference>
<dbReference type="AlphaFoldDB" id="A0A7W5DR64"/>
<accession>A0A7W5DR64</accession>
<reference evidence="2 3" key="1">
    <citation type="submission" date="2020-08" db="EMBL/GenBank/DDBJ databases">
        <title>Genomic Encyclopedia of Type Strains, Phase IV (KMG-IV): sequencing the most valuable type-strain genomes for metagenomic binning, comparative biology and taxonomic classification.</title>
        <authorList>
            <person name="Goeker M."/>
        </authorList>
    </citation>
    <scope>NUCLEOTIDE SEQUENCE [LARGE SCALE GENOMIC DNA]</scope>
    <source>
        <strain evidence="2 3">DSM 27471</strain>
    </source>
</reference>
<dbReference type="CDD" id="cd00077">
    <property type="entry name" value="HDc"/>
    <property type="match status" value="1"/>
</dbReference>
<dbReference type="InterPro" id="IPR006674">
    <property type="entry name" value="HD_domain"/>
</dbReference>
<dbReference type="EMBL" id="JACHYB010000001">
    <property type="protein sequence ID" value="MBB3187582.1"/>
    <property type="molecule type" value="Genomic_DNA"/>
</dbReference>
<proteinExistence type="predicted"/>
<keyword evidence="3" id="KW-1185">Reference proteome</keyword>
<evidence type="ECO:0000259" key="1">
    <source>
        <dbReference type="Pfam" id="PF01966"/>
    </source>
</evidence>
<dbReference type="Gene3D" id="1.10.3210.10">
    <property type="entry name" value="Hypothetical protein af1432"/>
    <property type="match status" value="1"/>
</dbReference>
<protein>
    <recommendedName>
        <fullName evidence="1">HD domain-containing protein</fullName>
    </recommendedName>
</protein>
<name>A0A7W5DR64_9PORP</name>
<evidence type="ECO:0000313" key="3">
    <source>
        <dbReference type="Proteomes" id="UP000544222"/>
    </source>
</evidence>
<dbReference type="PANTHER" id="PTHR35795">
    <property type="entry name" value="SLR1885 PROTEIN"/>
    <property type="match status" value="1"/>
</dbReference>
<evidence type="ECO:0000313" key="2">
    <source>
        <dbReference type="EMBL" id="MBB3187582.1"/>
    </source>
</evidence>
<dbReference type="InterPro" id="IPR051094">
    <property type="entry name" value="Diverse_Catalytic_Enzymes"/>
</dbReference>
<organism evidence="2 3">
    <name type="scientific">Microbacter margulisiae</name>
    <dbReference type="NCBI Taxonomy" id="1350067"/>
    <lineage>
        <taxon>Bacteria</taxon>
        <taxon>Pseudomonadati</taxon>
        <taxon>Bacteroidota</taxon>
        <taxon>Bacteroidia</taxon>
        <taxon>Bacteroidales</taxon>
        <taxon>Porphyromonadaceae</taxon>
        <taxon>Microbacter</taxon>
    </lineage>
</organism>
<dbReference type="PANTHER" id="PTHR35795:SF1">
    <property type="entry name" value="BIS(5'-NUCLEOSYL)-TETRAPHOSPHATASE, SYMMETRICAL"/>
    <property type="match status" value="1"/>
</dbReference>